<sequence>MHASESKERRKRYKKAWMHGARSVQRKRCREIGSSDSEDENQYSNMHVNTGESSSISSSKSNYESNIHVHEDQGILSDDEMVACENDSISDSNQVSQSESELWNAIDQHIVISSDSEDNSEIPNQELLSKLLPSWVNENNISHNSTDKLLKMLKFIGLKQLPATARSLLKTKRHVDTKKVSGMDYFYFGIEEGIVDNLKKYPEKLQENVQQIDICFNIDGLPLFKSSRTSLWPILCGLSLEKYPVAVFPVALCLGQSKPKDLNFMNDAIEELQRLNGNGFQFKERTIQIKICSFICDAPAKAMIKNVKLYSGYYGCDKCTQTGVWNGRITYQEIDTAQPRTDISFRSQSQPEHHHGNTPLTNLPIDMTKAFPVDYMHQTCLGVMKRLLLLWLRGKRDFKLSAQNKDQISFKLLQLRKAIPSVFARKPRSLDDVDRWKATEYRQFLLYTGKIVLKDILRPELYSHFMTLSVGIGIIVSPELSKNHQMYAENLLKFFIAQGREIYGPEFLTHALSILGGNTVGDTVRKMMRRLGNNALWSLYSLKGKKRKRGLSNYSTLQSCCQSVSKGASEINRDRCQ</sequence>
<gene>
    <name evidence="2" type="ORF">MEDL_56330</name>
</gene>
<comment type="caution">
    <text evidence="2">The sequence shown here is derived from an EMBL/GenBank/DDBJ whole genome shotgun (WGS) entry which is preliminary data.</text>
</comment>
<reference evidence="2" key="1">
    <citation type="submission" date="2021-03" db="EMBL/GenBank/DDBJ databases">
        <authorList>
            <person name="Bekaert M."/>
        </authorList>
    </citation>
    <scope>NUCLEOTIDE SEQUENCE</scope>
</reference>
<protein>
    <recommendedName>
        <fullName evidence="4">Transposase domain-containing protein</fullName>
    </recommendedName>
</protein>
<evidence type="ECO:0008006" key="4">
    <source>
        <dbReference type="Google" id="ProtNLM"/>
    </source>
</evidence>
<organism evidence="2 3">
    <name type="scientific">Mytilus edulis</name>
    <name type="common">Blue mussel</name>
    <dbReference type="NCBI Taxonomy" id="6550"/>
    <lineage>
        <taxon>Eukaryota</taxon>
        <taxon>Metazoa</taxon>
        <taxon>Spiralia</taxon>
        <taxon>Lophotrochozoa</taxon>
        <taxon>Mollusca</taxon>
        <taxon>Bivalvia</taxon>
        <taxon>Autobranchia</taxon>
        <taxon>Pteriomorphia</taxon>
        <taxon>Mytilida</taxon>
        <taxon>Mytiloidea</taxon>
        <taxon>Mytilidae</taxon>
        <taxon>Mytilinae</taxon>
        <taxon>Mytilus</taxon>
    </lineage>
</organism>
<dbReference type="PANTHER" id="PTHR33053">
    <property type="entry name" value="PROTEIN, PUTATIVE-RELATED"/>
    <property type="match status" value="1"/>
</dbReference>
<feature type="compositionally biased region" description="Low complexity" evidence="1">
    <location>
        <begin position="52"/>
        <end position="63"/>
    </location>
</feature>
<dbReference type="EMBL" id="CAJPWZ010002730">
    <property type="protein sequence ID" value="CAG2244233.1"/>
    <property type="molecule type" value="Genomic_DNA"/>
</dbReference>
<dbReference type="OrthoDB" id="6142472at2759"/>
<evidence type="ECO:0000313" key="2">
    <source>
        <dbReference type="EMBL" id="CAG2244233.1"/>
    </source>
</evidence>
<feature type="region of interest" description="Disordered" evidence="1">
    <location>
        <begin position="1"/>
        <end position="63"/>
    </location>
</feature>
<accession>A0A8S3UEG5</accession>
<keyword evidence="3" id="KW-1185">Reference proteome</keyword>
<dbReference type="AlphaFoldDB" id="A0A8S3UEG5"/>
<name>A0A8S3UEG5_MYTED</name>
<evidence type="ECO:0000256" key="1">
    <source>
        <dbReference type="SAM" id="MobiDB-lite"/>
    </source>
</evidence>
<proteinExistence type="predicted"/>
<evidence type="ECO:0000313" key="3">
    <source>
        <dbReference type="Proteomes" id="UP000683360"/>
    </source>
</evidence>
<feature type="compositionally biased region" description="Polar residues" evidence="1">
    <location>
        <begin position="42"/>
        <end position="51"/>
    </location>
</feature>
<dbReference type="Proteomes" id="UP000683360">
    <property type="component" value="Unassembled WGS sequence"/>
</dbReference>